<comment type="caution">
    <text evidence="13">The sequence shown here is derived from an EMBL/GenBank/DDBJ whole genome shotgun (WGS) entry which is preliminary data.</text>
</comment>
<feature type="domain" description="AAA+ ATPase" evidence="12">
    <location>
        <begin position="35"/>
        <end position="181"/>
    </location>
</feature>
<comment type="subunit">
    <text evidence="11">DNA polymerase III contains a core (composed of alpha, epsilon and theta chains) that associates with a tau subunit. This core dimerizes to form the POLIII' complex. PolIII' associates with the gamma complex (composed of gamma, delta, delta', psi and chi chains) and with the beta chain to form the complete DNA polymerase III complex.</text>
</comment>
<comment type="function">
    <text evidence="11">DNA polymerase III is a complex, multichain enzyme responsible for most of the replicative synthesis in bacteria. This DNA polymerase also exhibits 3' to 5' exonuclease activity.</text>
</comment>
<dbReference type="SMART" id="SM00382">
    <property type="entry name" value="AAA"/>
    <property type="match status" value="1"/>
</dbReference>
<sequence length="504" mass="56318">MSVLYRKYRPQQFGEVIGQNHIKVTLASEVISEAIAHAYLFVGPRGTGKTTLARLFARAINCQNRKKNSAEPCNTCPSCEQIRADRSLDVMEIDAATHTQVDNVRENIISSAHVPPLNQNGYKVFIIDEIHMLSKHAFNALLKTIEEPPIRVVFILATTDIYKVPSTVISRCQRFDFKKIPQTLVIERLKSISAREGVTVPAPVLASVARKSEGCLRDAESLLGQVLSLAEKGSVSQESAELVIPRSNWSEIEQLLGELSQQNVSAALSRLHELADQGADLEILLDDCIEFTRQLLLKKTIGPTFQPNADENAAQAVSRLAEQFSAQELRRLLEIFMLESHRSKVATIPELPLELACIAYCLEQSAPHLRREIPKKTETQVAEPASQPTMSMDMLSQLKIFWPQLLHMLKGHNHSLAVFLKVAHPIQIQNDHLTIGFKYDFHANTVGESKNKRFAEDAFSELLGKRVSIDCIVDPQYTENHKNFAGMNEKEVQDVLSVMGGEVL</sequence>
<evidence type="ECO:0000313" key="13">
    <source>
        <dbReference type="EMBL" id="OGY91576.1"/>
    </source>
</evidence>
<evidence type="ECO:0000256" key="1">
    <source>
        <dbReference type="ARBA" id="ARBA00006360"/>
    </source>
</evidence>
<evidence type="ECO:0000256" key="6">
    <source>
        <dbReference type="ARBA" id="ARBA00022741"/>
    </source>
</evidence>
<gene>
    <name evidence="11" type="primary">dnaX</name>
    <name evidence="13" type="ORF">A3B30_03825</name>
</gene>
<reference evidence="13 14" key="1">
    <citation type="journal article" date="2016" name="Nat. Commun.">
        <title>Thousands of microbial genomes shed light on interconnected biogeochemical processes in an aquifer system.</title>
        <authorList>
            <person name="Anantharaman K."/>
            <person name="Brown C.T."/>
            <person name="Hug L.A."/>
            <person name="Sharon I."/>
            <person name="Castelle C.J."/>
            <person name="Probst A.J."/>
            <person name="Thomas B.C."/>
            <person name="Singh A."/>
            <person name="Wilkins M.J."/>
            <person name="Karaoz U."/>
            <person name="Brodie E.L."/>
            <person name="Williams K.H."/>
            <person name="Hubbard S.S."/>
            <person name="Banfield J.F."/>
        </authorList>
    </citation>
    <scope>NUCLEOTIDE SEQUENCE [LARGE SCALE GENOMIC DNA]</scope>
</reference>
<dbReference type="GO" id="GO:0005524">
    <property type="term" value="F:ATP binding"/>
    <property type="evidence" value="ECO:0007669"/>
    <property type="project" value="UniProtKB-KW"/>
</dbReference>
<dbReference type="GO" id="GO:0003677">
    <property type="term" value="F:DNA binding"/>
    <property type="evidence" value="ECO:0007669"/>
    <property type="project" value="InterPro"/>
</dbReference>
<evidence type="ECO:0000256" key="4">
    <source>
        <dbReference type="ARBA" id="ARBA00022705"/>
    </source>
</evidence>
<dbReference type="GO" id="GO:0046872">
    <property type="term" value="F:metal ion binding"/>
    <property type="evidence" value="ECO:0007669"/>
    <property type="project" value="UniProtKB-KW"/>
</dbReference>
<dbReference type="InterPro" id="IPR008921">
    <property type="entry name" value="DNA_pol3_clamp-load_cplx_C"/>
</dbReference>
<dbReference type="EC" id="2.7.7.7" evidence="11"/>
<evidence type="ECO:0000259" key="12">
    <source>
        <dbReference type="SMART" id="SM00382"/>
    </source>
</evidence>
<keyword evidence="9 11" id="KW-0239">DNA-directed DNA polymerase</keyword>
<dbReference type="Pfam" id="PF12169">
    <property type="entry name" value="DNA_pol3_gamma3"/>
    <property type="match status" value="1"/>
</dbReference>
<dbReference type="SUPFAM" id="SSF48019">
    <property type="entry name" value="post-AAA+ oligomerization domain-like"/>
    <property type="match status" value="1"/>
</dbReference>
<keyword evidence="2 11" id="KW-0808">Transferase</keyword>
<keyword evidence="4 11" id="KW-0235">DNA replication</keyword>
<evidence type="ECO:0000256" key="8">
    <source>
        <dbReference type="ARBA" id="ARBA00022840"/>
    </source>
</evidence>
<organism evidence="13 14">
    <name type="scientific">Candidatus Komeilibacteria bacterium RIFCSPLOWO2_01_FULL_52_15</name>
    <dbReference type="NCBI Taxonomy" id="1798551"/>
    <lineage>
        <taxon>Bacteria</taxon>
        <taxon>Candidatus Komeiliibacteriota</taxon>
    </lineage>
</organism>
<dbReference type="Gene3D" id="3.40.50.300">
    <property type="entry name" value="P-loop containing nucleotide triphosphate hydrolases"/>
    <property type="match status" value="1"/>
</dbReference>
<evidence type="ECO:0000256" key="9">
    <source>
        <dbReference type="ARBA" id="ARBA00022932"/>
    </source>
</evidence>
<dbReference type="GO" id="GO:0006261">
    <property type="term" value="P:DNA-templated DNA replication"/>
    <property type="evidence" value="ECO:0007669"/>
    <property type="project" value="TreeGrafter"/>
</dbReference>
<keyword evidence="3 11" id="KW-0548">Nucleotidyltransferase</keyword>
<dbReference type="EMBL" id="MHKM01000017">
    <property type="protein sequence ID" value="OGY91576.1"/>
    <property type="molecule type" value="Genomic_DNA"/>
</dbReference>
<evidence type="ECO:0000313" key="14">
    <source>
        <dbReference type="Proteomes" id="UP000178248"/>
    </source>
</evidence>
<evidence type="ECO:0000256" key="7">
    <source>
        <dbReference type="ARBA" id="ARBA00022833"/>
    </source>
</evidence>
<evidence type="ECO:0000256" key="11">
    <source>
        <dbReference type="RuleBase" id="RU364063"/>
    </source>
</evidence>
<dbReference type="AlphaFoldDB" id="A0A1G2BRV3"/>
<dbReference type="STRING" id="1798551.A3B30_03825"/>
<dbReference type="CDD" id="cd00009">
    <property type="entry name" value="AAA"/>
    <property type="match status" value="1"/>
</dbReference>
<dbReference type="Gene3D" id="1.10.8.60">
    <property type="match status" value="1"/>
</dbReference>
<protein>
    <recommendedName>
        <fullName evidence="11">DNA polymerase III subunit gamma/tau</fullName>
        <ecNumber evidence="11">2.7.7.7</ecNumber>
    </recommendedName>
</protein>
<keyword evidence="8 11" id="KW-0067">ATP-binding</keyword>
<dbReference type="NCBIfam" id="NF004046">
    <property type="entry name" value="PRK05563.1"/>
    <property type="match status" value="1"/>
</dbReference>
<keyword evidence="5" id="KW-0479">Metal-binding</keyword>
<dbReference type="Gene3D" id="1.20.272.10">
    <property type="match status" value="1"/>
</dbReference>
<dbReference type="Proteomes" id="UP000178248">
    <property type="component" value="Unassembled WGS sequence"/>
</dbReference>
<dbReference type="InterPro" id="IPR022754">
    <property type="entry name" value="DNA_pol_III_gamma-3"/>
</dbReference>
<dbReference type="GO" id="GO:0009360">
    <property type="term" value="C:DNA polymerase III complex"/>
    <property type="evidence" value="ECO:0007669"/>
    <property type="project" value="InterPro"/>
</dbReference>
<evidence type="ECO:0000256" key="10">
    <source>
        <dbReference type="ARBA" id="ARBA00049244"/>
    </source>
</evidence>
<dbReference type="NCBIfam" id="TIGR02397">
    <property type="entry name" value="dnaX_nterm"/>
    <property type="match status" value="1"/>
</dbReference>
<dbReference type="PANTHER" id="PTHR11669:SF0">
    <property type="entry name" value="PROTEIN STICHEL-LIKE 2"/>
    <property type="match status" value="1"/>
</dbReference>
<dbReference type="InterPro" id="IPR012763">
    <property type="entry name" value="DNA_pol_III_sug/sutau_N"/>
</dbReference>
<keyword evidence="6 11" id="KW-0547">Nucleotide-binding</keyword>
<dbReference type="PANTHER" id="PTHR11669">
    <property type="entry name" value="REPLICATION FACTOR C / DNA POLYMERASE III GAMMA-TAU SUBUNIT"/>
    <property type="match status" value="1"/>
</dbReference>
<dbReference type="InterPro" id="IPR027417">
    <property type="entry name" value="P-loop_NTPase"/>
</dbReference>
<dbReference type="GO" id="GO:0003887">
    <property type="term" value="F:DNA-directed DNA polymerase activity"/>
    <property type="evidence" value="ECO:0007669"/>
    <property type="project" value="UniProtKB-KW"/>
</dbReference>
<evidence type="ECO:0000256" key="3">
    <source>
        <dbReference type="ARBA" id="ARBA00022695"/>
    </source>
</evidence>
<proteinExistence type="inferred from homology"/>
<dbReference type="FunFam" id="3.40.50.300:FF:000014">
    <property type="entry name" value="DNA polymerase III subunit gamma/tau"/>
    <property type="match status" value="1"/>
</dbReference>
<comment type="catalytic activity">
    <reaction evidence="10 11">
        <text>DNA(n) + a 2'-deoxyribonucleoside 5'-triphosphate = DNA(n+1) + diphosphate</text>
        <dbReference type="Rhea" id="RHEA:22508"/>
        <dbReference type="Rhea" id="RHEA-COMP:17339"/>
        <dbReference type="Rhea" id="RHEA-COMP:17340"/>
        <dbReference type="ChEBI" id="CHEBI:33019"/>
        <dbReference type="ChEBI" id="CHEBI:61560"/>
        <dbReference type="ChEBI" id="CHEBI:173112"/>
        <dbReference type="EC" id="2.7.7.7"/>
    </reaction>
</comment>
<accession>A0A1G2BRV3</accession>
<evidence type="ECO:0000256" key="2">
    <source>
        <dbReference type="ARBA" id="ARBA00022679"/>
    </source>
</evidence>
<dbReference type="InterPro" id="IPR003593">
    <property type="entry name" value="AAA+_ATPase"/>
</dbReference>
<name>A0A1G2BRV3_9BACT</name>
<comment type="similarity">
    <text evidence="1 11">Belongs to the DnaX/STICHEL family.</text>
</comment>
<evidence type="ECO:0000256" key="5">
    <source>
        <dbReference type="ARBA" id="ARBA00022723"/>
    </source>
</evidence>
<dbReference type="SUPFAM" id="SSF52540">
    <property type="entry name" value="P-loop containing nucleoside triphosphate hydrolases"/>
    <property type="match status" value="1"/>
</dbReference>
<dbReference type="InterPro" id="IPR050238">
    <property type="entry name" value="DNA_Rep/Repair_Clamp_Loader"/>
</dbReference>
<dbReference type="Pfam" id="PF13177">
    <property type="entry name" value="DNA_pol3_delta2"/>
    <property type="match status" value="1"/>
</dbReference>
<keyword evidence="7" id="KW-0862">Zinc</keyword>